<dbReference type="InterPro" id="IPR052894">
    <property type="entry name" value="AsmA-related"/>
</dbReference>
<keyword evidence="1" id="KW-0812">Transmembrane</keyword>
<dbReference type="Proteomes" id="UP000823604">
    <property type="component" value="Unassembled WGS sequence"/>
</dbReference>
<evidence type="ECO:0000313" key="2">
    <source>
        <dbReference type="EMBL" id="MBO8473647.1"/>
    </source>
</evidence>
<proteinExistence type="predicted"/>
<organism evidence="2 3">
    <name type="scientific">Candidatus Merdivivens pullicola</name>
    <dbReference type="NCBI Taxonomy" id="2840872"/>
    <lineage>
        <taxon>Bacteria</taxon>
        <taxon>Pseudomonadati</taxon>
        <taxon>Bacteroidota</taxon>
        <taxon>Bacteroidia</taxon>
        <taxon>Bacteroidales</taxon>
        <taxon>Muribaculaceae</taxon>
        <taxon>Muribaculaceae incertae sedis</taxon>
        <taxon>Candidatus Merdivivens</taxon>
    </lineage>
</organism>
<dbReference type="AlphaFoldDB" id="A0A9D9IIX4"/>
<dbReference type="GO" id="GO:0005886">
    <property type="term" value="C:plasma membrane"/>
    <property type="evidence" value="ECO:0007669"/>
    <property type="project" value="TreeGrafter"/>
</dbReference>
<reference evidence="2" key="1">
    <citation type="submission" date="2020-10" db="EMBL/GenBank/DDBJ databases">
        <authorList>
            <person name="Gilroy R."/>
        </authorList>
    </citation>
    <scope>NUCLEOTIDE SEQUENCE</scope>
    <source>
        <strain evidence="2">B1-8020</strain>
    </source>
</reference>
<keyword evidence="1" id="KW-1133">Transmembrane helix</keyword>
<dbReference type="InterPro" id="IPR008023">
    <property type="entry name" value="DUF748"/>
</dbReference>
<dbReference type="PANTHER" id="PTHR30441:SF4">
    <property type="entry name" value="PROTEIN ASMA"/>
    <property type="match status" value="1"/>
</dbReference>
<dbReference type="PANTHER" id="PTHR30441">
    <property type="entry name" value="DUF748 DOMAIN-CONTAINING PROTEIN"/>
    <property type="match status" value="1"/>
</dbReference>
<protein>
    <submittedName>
        <fullName evidence="2">AsmA family protein</fullName>
    </submittedName>
</protein>
<keyword evidence="1" id="KW-0472">Membrane</keyword>
<sequence>MKRILIKVFLWIAGIAAAIVIAAVIGINIVFKPSVIIGAAEDIASEYINGTLSIKDAEVSLFSTFPHLAFRLDSVAIGNADGETLASTDRIAVAVNIKKYLSDKRIVIENLTIEAPYVSYRTDTSGHNNWDGLIIAADTDENDIDSSSNQIFNSLSSSNFGVKNAKIVYDDAGAGNFISIKDLDIALRGGGGKKGAGGRTEINAGSITARSNGLFSINDKPARIETRFGFKRDSMICRFSDTKIRLGGIGLEGKGRLVFENGGGISTDVDYGIDIRSLTELLEMIPPDIIPDAGSAKVKGSVSCSGNIKGRYDEEHFPVATGDFSINGGAIAYKGMPASIDELGIKFGYRIDLNKEEDSFVRLDTLTVKGGGIDINGKGWFVKLLEDPAFFSLVKADIDLKRLYDIFPFASGIELKGYIDMDLAAGFSAKNISEGDFGKIRAGGRFGIDSLRIIVPSDSMSVNIMRLYGKVGSNMKNNTSLQGLDRLRGDISADSVLVISKNGFRLFTDTLAARFSTSPLRDTTMIATMDAGAEIGLCRIYLRDTLFLGAKSISVNAGIEPVPSHPRIPRVKTRIYADSVRARYIHNRFGLDKADIDLTLTRLGKKKEGRAVWIPAGNIDMAGFRMFTPSFPVRIAADRTTVIFDREGIKFDKGLFRIGHSDMQIKGAITNLWRGMFKRDTIRAELNVHSHFLNVNQLLWANYLAGKYRTDDSLRAQVAAAGDNIDSTSALVASDTTAMDAGTSLFMIPERLDVTFTSRIDNMRLARTYIEGFKGDVTIKNGAVKLDELSFTCNAIRHISGCALYKAKSRTEGYAGFELNMENMIVDSVITMMPALDSLVPMLRSLKGNVDVYLAAETGLDSMMRIELPELRSGMHIEGRNLTLLDGETFSEIAKMLKFKNKERNVIDSVAVNLSVEDEMIEVFPFVLTMDRYVLAAGGIQRMDSSFDYHISLLDSPILFKVGIDITGSLNGKMKYKIAKARYKDITKATRRSRIDSTALDIRFNIDNMRIR</sequence>
<dbReference type="EMBL" id="JADIMA010000086">
    <property type="protein sequence ID" value="MBO8473647.1"/>
    <property type="molecule type" value="Genomic_DNA"/>
</dbReference>
<dbReference type="Pfam" id="PF05359">
    <property type="entry name" value="DUF748"/>
    <property type="match status" value="1"/>
</dbReference>
<feature type="transmembrane region" description="Helical" evidence="1">
    <location>
        <begin position="9"/>
        <end position="31"/>
    </location>
</feature>
<reference evidence="2" key="2">
    <citation type="journal article" date="2021" name="PeerJ">
        <title>Extensive microbial diversity within the chicken gut microbiome revealed by metagenomics and culture.</title>
        <authorList>
            <person name="Gilroy R."/>
            <person name="Ravi A."/>
            <person name="Getino M."/>
            <person name="Pursley I."/>
            <person name="Horton D.L."/>
            <person name="Alikhan N.F."/>
            <person name="Baker D."/>
            <person name="Gharbi K."/>
            <person name="Hall N."/>
            <person name="Watson M."/>
            <person name="Adriaenssens E.M."/>
            <person name="Foster-Nyarko E."/>
            <person name="Jarju S."/>
            <person name="Secka A."/>
            <person name="Antonio M."/>
            <person name="Oren A."/>
            <person name="Chaudhuri R.R."/>
            <person name="La Ragione R."/>
            <person name="Hildebrand F."/>
            <person name="Pallen M.J."/>
        </authorList>
    </citation>
    <scope>NUCLEOTIDE SEQUENCE</scope>
    <source>
        <strain evidence="2">B1-8020</strain>
    </source>
</reference>
<evidence type="ECO:0000313" key="3">
    <source>
        <dbReference type="Proteomes" id="UP000823604"/>
    </source>
</evidence>
<gene>
    <name evidence="2" type="ORF">IAB81_08510</name>
</gene>
<comment type="caution">
    <text evidence="2">The sequence shown here is derived from an EMBL/GenBank/DDBJ whole genome shotgun (WGS) entry which is preliminary data.</text>
</comment>
<dbReference type="GO" id="GO:0090313">
    <property type="term" value="P:regulation of protein targeting to membrane"/>
    <property type="evidence" value="ECO:0007669"/>
    <property type="project" value="TreeGrafter"/>
</dbReference>
<name>A0A9D9IIX4_9BACT</name>
<evidence type="ECO:0000256" key="1">
    <source>
        <dbReference type="SAM" id="Phobius"/>
    </source>
</evidence>
<accession>A0A9D9IIX4</accession>